<keyword evidence="7" id="KW-0131">Cell cycle</keyword>
<feature type="domain" description="Sororin-like middle region" evidence="10">
    <location>
        <begin position="95"/>
        <end position="193"/>
    </location>
</feature>
<evidence type="ECO:0000256" key="1">
    <source>
        <dbReference type="ARBA" id="ARBA00004123"/>
    </source>
</evidence>
<keyword evidence="13" id="KW-1185">Reference proteome</keyword>
<dbReference type="GO" id="GO:0005694">
    <property type="term" value="C:chromosome"/>
    <property type="evidence" value="ECO:0007669"/>
    <property type="project" value="UniProtKB-SubCell"/>
</dbReference>
<protein>
    <submittedName>
        <fullName evidence="12">Cell division cycle associated 5</fullName>
    </submittedName>
</protein>
<keyword evidence="4" id="KW-0132">Cell division</keyword>
<evidence type="ECO:0000313" key="12">
    <source>
        <dbReference type="Ensembl" id="ENSCCRP00010051883.1"/>
    </source>
</evidence>
<dbReference type="InterPro" id="IPR057261">
    <property type="entry name" value="Sororin-like_M"/>
</dbReference>
<dbReference type="GO" id="GO:0007064">
    <property type="term" value="P:mitotic sister chromatid cohesion"/>
    <property type="evidence" value="ECO:0007669"/>
    <property type="project" value="TreeGrafter"/>
</dbReference>
<evidence type="ECO:0000256" key="5">
    <source>
        <dbReference type="ARBA" id="ARBA00022776"/>
    </source>
</evidence>
<organism evidence="12 13">
    <name type="scientific">Cyprinus carpio</name>
    <name type="common">Common carp</name>
    <dbReference type="NCBI Taxonomy" id="7962"/>
    <lineage>
        <taxon>Eukaryota</taxon>
        <taxon>Metazoa</taxon>
        <taxon>Chordata</taxon>
        <taxon>Craniata</taxon>
        <taxon>Vertebrata</taxon>
        <taxon>Euteleostomi</taxon>
        <taxon>Actinopterygii</taxon>
        <taxon>Neopterygii</taxon>
        <taxon>Teleostei</taxon>
        <taxon>Ostariophysi</taxon>
        <taxon>Cypriniformes</taxon>
        <taxon>Cyprinidae</taxon>
        <taxon>Cyprininae</taxon>
        <taxon>Cyprinus</taxon>
    </lineage>
</organism>
<dbReference type="GO" id="GO:0007080">
    <property type="term" value="P:mitotic metaphase chromosome alignment"/>
    <property type="evidence" value="ECO:0007669"/>
    <property type="project" value="TreeGrafter"/>
</dbReference>
<dbReference type="GO" id="GO:0051301">
    <property type="term" value="P:cell division"/>
    <property type="evidence" value="ECO:0007669"/>
    <property type="project" value="UniProtKB-KW"/>
</dbReference>
<dbReference type="GO" id="GO:0006302">
    <property type="term" value="P:double-strand break repair"/>
    <property type="evidence" value="ECO:0007669"/>
    <property type="project" value="TreeGrafter"/>
</dbReference>
<keyword evidence="3" id="KW-0158">Chromosome</keyword>
<dbReference type="InterPro" id="IPR018605">
    <property type="entry name" value="Sororin"/>
</dbReference>
<evidence type="ECO:0000313" key="13">
    <source>
        <dbReference type="Proteomes" id="UP000694427"/>
    </source>
</evidence>
<dbReference type="GO" id="GO:0031536">
    <property type="term" value="P:positive regulation of exit from mitosis"/>
    <property type="evidence" value="ECO:0007669"/>
    <property type="project" value="TreeGrafter"/>
</dbReference>
<evidence type="ECO:0000256" key="7">
    <source>
        <dbReference type="ARBA" id="ARBA00023306"/>
    </source>
</evidence>
<feature type="region of interest" description="Disordered" evidence="9">
    <location>
        <begin position="1"/>
        <end position="73"/>
    </location>
</feature>
<feature type="compositionally biased region" description="Polar residues" evidence="9">
    <location>
        <begin position="129"/>
        <end position="138"/>
    </location>
</feature>
<name>A0A8C1KUJ4_CYPCA</name>
<evidence type="ECO:0000256" key="3">
    <source>
        <dbReference type="ARBA" id="ARBA00022454"/>
    </source>
</evidence>
<proteinExistence type="inferred from homology"/>
<reference evidence="12" key="2">
    <citation type="submission" date="2025-09" db="UniProtKB">
        <authorList>
            <consortium name="Ensembl"/>
        </authorList>
    </citation>
    <scope>IDENTIFICATION</scope>
</reference>
<evidence type="ECO:0000256" key="6">
    <source>
        <dbReference type="ARBA" id="ARBA00023242"/>
    </source>
</evidence>
<evidence type="ECO:0000256" key="8">
    <source>
        <dbReference type="ARBA" id="ARBA00093465"/>
    </source>
</evidence>
<sequence length="231" mass="25191">MKKSRAGGRNSDGASPSRRRSGRLCAREQSPEAEAPPAAVKRSITVRKIAPRKTQALCDSNKENLDGSSEVVRSSPAVAAVLSAIRPLSLSALPKEPEQDPMWPQKVRRSYSRLSAGDRSLESPRSHPAPSTSPNTRETLFGFERLWTPEVMRAAERSGLAPLGSLFNISAAEDSASNPPEIDPNIPGVCLGKKTARRRRVQQITKSELDVLAAEMNAEFEEAESFELFVE</sequence>
<dbReference type="Pfam" id="PF25220">
    <property type="entry name" value="Sororin_C"/>
    <property type="match status" value="1"/>
</dbReference>
<evidence type="ECO:0000256" key="2">
    <source>
        <dbReference type="ARBA" id="ARBA00004286"/>
    </source>
</evidence>
<dbReference type="Pfam" id="PF09666">
    <property type="entry name" value="Sororin_middle"/>
    <property type="match status" value="1"/>
</dbReference>
<keyword evidence="5" id="KW-0498">Mitosis</keyword>
<reference evidence="12" key="1">
    <citation type="submission" date="2025-08" db="UniProtKB">
        <authorList>
            <consortium name="Ensembl"/>
        </authorList>
    </citation>
    <scope>IDENTIFICATION</scope>
</reference>
<keyword evidence="6" id="KW-0539">Nucleus</keyword>
<dbReference type="InterPro" id="IPR057337">
    <property type="entry name" value="Sororin_C"/>
</dbReference>
<evidence type="ECO:0000256" key="9">
    <source>
        <dbReference type="SAM" id="MobiDB-lite"/>
    </source>
</evidence>
<feature type="region of interest" description="Disordered" evidence="9">
    <location>
        <begin position="90"/>
        <end position="138"/>
    </location>
</feature>
<dbReference type="AlphaFoldDB" id="A0A8C1KUJ4"/>
<evidence type="ECO:0000256" key="4">
    <source>
        <dbReference type="ARBA" id="ARBA00022618"/>
    </source>
</evidence>
<evidence type="ECO:0000259" key="11">
    <source>
        <dbReference type="Pfam" id="PF25220"/>
    </source>
</evidence>
<dbReference type="PANTHER" id="PTHR31092:SF2">
    <property type="entry name" value="SORORIN"/>
    <property type="match status" value="1"/>
</dbReference>
<accession>A0A8C1KUJ4</accession>
<feature type="domain" description="Sororin C-terminal region" evidence="11">
    <location>
        <begin position="208"/>
        <end position="231"/>
    </location>
</feature>
<comment type="similarity">
    <text evidence="8">Belongs to the sororin family.</text>
</comment>
<dbReference type="PANTHER" id="PTHR31092">
    <property type="entry name" value="SORORIN"/>
    <property type="match status" value="1"/>
</dbReference>
<dbReference type="Ensembl" id="ENSCCRT00010056895.1">
    <property type="protein sequence ID" value="ENSCCRP00010051883.1"/>
    <property type="gene ID" value="ENSCCRG00010022014.1"/>
</dbReference>
<comment type="subcellular location">
    <subcellularLocation>
        <location evidence="2">Chromosome</location>
    </subcellularLocation>
    <subcellularLocation>
        <location evidence="1">Nucleus</location>
    </subcellularLocation>
</comment>
<dbReference type="Proteomes" id="UP000694427">
    <property type="component" value="Unplaced"/>
</dbReference>
<dbReference type="GO" id="GO:0005634">
    <property type="term" value="C:nucleus"/>
    <property type="evidence" value="ECO:0007669"/>
    <property type="project" value="UniProtKB-SubCell"/>
</dbReference>
<evidence type="ECO:0000259" key="10">
    <source>
        <dbReference type="Pfam" id="PF09666"/>
    </source>
</evidence>